<organism evidence="6 7">
    <name type="scientific">Zunongwangia profunda (strain DSM 18752 / CCTCC AB 206139 / SM-A87)</name>
    <name type="common">Wangia profunda</name>
    <dbReference type="NCBI Taxonomy" id="655815"/>
    <lineage>
        <taxon>Bacteria</taxon>
        <taxon>Pseudomonadati</taxon>
        <taxon>Bacteroidota</taxon>
        <taxon>Flavobacteriia</taxon>
        <taxon>Flavobacteriales</taxon>
        <taxon>Flavobacteriaceae</taxon>
        <taxon>Zunongwangia</taxon>
    </lineage>
</organism>
<dbReference type="GO" id="GO:0008441">
    <property type="term" value="F:3'(2'),5'-bisphosphate nucleotidase activity"/>
    <property type="evidence" value="ECO:0007669"/>
    <property type="project" value="UniProtKB-UniRule"/>
</dbReference>
<evidence type="ECO:0000256" key="2">
    <source>
        <dbReference type="ARBA" id="ARBA00022723"/>
    </source>
</evidence>
<dbReference type="eggNOG" id="COG1218">
    <property type="taxonomic scope" value="Bacteria"/>
</dbReference>
<evidence type="ECO:0000256" key="1">
    <source>
        <dbReference type="ARBA" id="ARBA00001625"/>
    </source>
</evidence>
<dbReference type="InterPro" id="IPR006240">
    <property type="entry name" value="CysQ"/>
</dbReference>
<dbReference type="AlphaFoldDB" id="D5BFF5"/>
<name>D5BFF5_ZUNPS</name>
<gene>
    <name evidence="4" type="primary">cysQ</name>
    <name evidence="6" type="ordered locus">ZPR_0542</name>
</gene>
<comment type="catalytic activity">
    <reaction evidence="1 4">
        <text>adenosine 3',5'-bisphosphate + H2O = AMP + phosphate</text>
        <dbReference type="Rhea" id="RHEA:10040"/>
        <dbReference type="ChEBI" id="CHEBI:15377"/>
        <dbReference type="ChEBI" id="CHEBI:43474"/>
        <dbReference type="ChEBI" id="CHEBI:58343"/>
        <dbReference type="ChEBI" id="CHEBI:456215"/>
        <dbReference type="EC" id="3.1.3.7"/>
    </reaction>
</comment>
<dbReference type="PANTHER" id="PTHR43028">
    <property type="entry name" value="3'(2'),5'-BISPHOSPHATE NUCLEOTIDASE 1"/>
    <property type="match status" value="1"/>
</dbReference>
<keyword evidence="7" id="KW-1185">Reference proteome</keyword>
<dbReference type="Gene3D" id="3.40.190.80">
    <property type="match status" value="1"/>
</dbReference>
<protein>
    <recommendedName>
        <fullName evidence="4">3'(2'),5'-bisphosphate nucleotidase CysQ</fullName>
        <ecNumber evidence="4">3.1.3.7</ecNumber>
    </recommendedName>
    <alternativeName>
        <fullName evidence="4">3'(2'),5-bisphosphonucleoside 3'(2')-phosphohydrolase</fullName>
    </alternativeName>
    <alternativeName>
        <fullName evidence="4">3'-phosphoadenosine 5'-phosphate phosphatase</fullName>
        <shortName evidence="4">PAP phosphatase</shortName>
    </alternativeName>
</protein>
<keyword evidence="2 4" id="KW-0479">Metal-binding</keyword>
<comment type="cofactor">
    <cofactor evidence="4 5">
        <name>Mg(2+)</name>
        <dbReference type="ChEBI" id="CHEBI:18420"/>
    </cofactor>
</comment>
<feature type="binding site" evidence="5">
    <location>
        <position position="85"/>
    </location>
    <ligand>
        <name>Mg(2+)</name>
        <dbReference type="ChEBI" id="CHEBI:18420"/>
        <label>1</label>
        <note>catalytic</note>
    </ligand>
</feature>
<dbReference type="PANTHER" id="PTHR43028:SF5">
    <property type="entry name" value="3'(2'),5'-BISPHOSPHATE NUCLEOTIDASE 1"/>
    <property type="match status" value="1"/>
</dbReference>
<keyword evidence="4" id="KW-0472">Membrane</keyword>
<keyword evidence="4" id="KW-0997">Cell inner membrane</keyword>
<feature type="binding site" evidence="4">
    <location>
        <position position="65"/>
    </location>
    <ligand>
        <name>substrate</name>
    </ligand>
</feature>
<dbReference type="Gene3D" id="3.30.540.10">
    <property type="entry name" value="Fructose-1,6-Bisphosphatase, subunit A, domain 1"/>
    <property type="match status" value="1"/>
</dbReference>
<dbReference type="OrthoDB" id="9772456at2"/>
<feature type="binding site" evidence="4">
    <location>
        <position position="88"/>
    </location>
    <ligand>
        <name>Mg(2+)</name>
        <dbReference type="ChEBI" id="CHEBI:18420"/>
        <label>2</label>
    </ligand>
</feature>
<dbReference type="RefSeq" id="WP_013070052.1">
    <property type="nucleotide sequence ID" value="NC_014041.1"/>
</dbReference>
<dbReference type="HOGENOM" id="CLU_044118_3_0_10"/>
<reference evidence="6 7" key="1">
    <citation type="journal article" date="2010" name="BMC Genomics">
        <title>The complete genome of Zunongwangia profunda SM-A87 reveals its adaptation to the deep-sea environment and ecological role in sedimentary organic nitrogen degradation.</title>
        <authorList>
            <person name="Qin Q.L."/>
            <person name="Zhang X.Y."/>
            <person name="Wang X.M."/>
            <person name="Liu G.M."/>
            <person name="Chen X.L."/>
            <person name="Xie B.B."/>
            <person name="Dang H.Y."/>
            <person name="Zhou B.C."/>
            <person name="Yu J."/>
            <person name="Zhang Y.Z."/>
        </authorList>
    </citation>
    <scope>NUCLEOTIDE SEQUENCE [LARGE SCALE GENOMIC DNA]</scope>
    <source>
        <strain evidence="7">DSM 18752 / CCTCC AB 206139 / SM-A87</strain>
    </source>
</reference>
<feature type="binding site" evidence="4">
    <location>
        <position position="85"/>
    </location>
    <ligand>
        <name>Mg(2+)</name>
        <dbReference type="ChEBI" id="CHEBI:18420"/>
        <label>1</label>
    </ligand>
</feature>
<comment type="function">
    <text evidence="4">Converts adenosine-3',5'-bisphosphate (PAP) to AMP.</text>
</comment>
<dbReference type="GO" id="GO:0000103">
    <property type="term" value="P:sulfate assimilation"/>
    <property type="evidence" value="ECO:0007669"/>
    <property type="project" value="TreeGrafter"/>
</dbReference>
<feature type="binding site" evidence="4">
    <location>
        <begin position="87"/>
        <end position="90"/>
    </location>
    <ligand>
        <name>substrate</name>
    </ligand>
</feature>
<keyword evidence="3 4" id="KW-0460">Magnesium</keyword>
<keyword evidence="4" id="KW-0378">Hydrolase</keyword>
<dbReference type="CDD" id="cd01638">
    <property type="entry name" value="CysQ"/>
    <property type="match status" value="1"/>
</dbReference>
<feature type="binding site" evidence="5">
    <location>
        <position position="65"/>
    </location>
    <ligand>
        <name>Mg(2+)</name>
        <dbReference type="ChEBI" id="CHEBI:18420"/>
        <label>1</label>
        <note>catalytic</note>
    </ligand>
</feature>
<dbReference type="GO" id="GO:0005886">
    <property type="term" value="C:plasma membrane"/>
    <property type="evidence" value="ECO:0007669"/>
    <property type="project" value="UniProtKB-SubCell"/>
</dbReference>
<dbReference type="PROSITE" id="PS00629">
    <property type="entry name" value="IMP_1"/>
    <property type="match status" value="1"/>
</dbReference>
<dbReference type="SUPFAM" id="SSF56655">
    <property type="entry name" value="Carbohydrate phosphatase"/>
    <property type="match status" value="1"/>
</dbReference>
<feature type="binding site" evidence="4">
    <location>
        <position position="65"/>
    </location>
    <ligand>
        <name>Mg(2+)</name>
        <dbReference type="ChEBI" id="CHEBI:18420"/>
        <label>1</label>
    </ligand>
</feature>
<evidence type="ECO:0000256" key="5">
    <source>
        <dbReference type="PIRSR" id="PIRSR600760-2"/>
    </source>
</evidence>
<dbReference type="HAMAP" id="MF_02095">
    <property type="entry name" value="CysQ"/>
    <property type="match status" value="1"/>
</dbReference>
<feature type="binding site" evidence="5">
    <location>
        <position position="223"/>
    </location>
    <ligand>
        <name>Mg(2+)</name>
        <dbReference type="ChEBI" id="CHEBI:18420"/>
        <label>1</label>
        <note>catalytic</note>
    </ligand>
</feature>
<proteinExistence type="inferred from homology"/>
<dbReference type="InterPro" id="IPR000760">
    <property type="entry name" value="Inositol_monophosphatase-like"/>
</dbReference>
<feature type="binding site" evidence="4">
    <location>
        <position position="87"/>
    </location>
    <ligand>
        <name>Mg(2+)</name>
        <dbReference type="ChEBI" id="CHEBI:18420"/>
        <label>1</label>
    </ligand>
</feature>
<dbReference type="KEGG" id="zpr:ZPR_0542"/>
<comment type="subcellular location">
    <subcellularLocation>
        <location evidence="4">Cell inner membrane</location>
        <topology evidence="4">Peripheral membrane protein</topology>
        <orientation evidence="4">Cytoplasmic side</orientation>
    </subcellularLocation>
</comment>
<comment type="similarity">
    <text evidence="4">Belongs to the inositol monophosphatase superfamily. CysQ family.</text>
</comment>
<dbReference type="STRING" id="655815.ZPR_0542"/>
<dbReference type="InterPro" id="IPR050725">
    <property type="entry name" value="CysQ/Inositol_MonoPase"/>
</dbReference>
<feature type="binding site" evidence="4">
    <location>
        <position position="85"/>
    </location>
    <ligand>
        <name>Mg(2+)</name>
        <dbReference type="ChEBI" id="CHEBI:18420"/>
        <label>2</label>
    </ligand>
</feature>
<accession>D5BFF5</accession>
<evidence type="ECO:0000313" key="6">
    <source>
        <dbReference type="EMBL" id="ADF50899.1"/>
    </source>
</evidence>
<dbReference type="EC" id="3.1.3.7" evidence="4"/>
<dbReference type="GO" id="GO:0000287">
    <property type="term" value="F:magnesium ion binding"/>
    <property type="evidence" value="ECO:0007669"/>
    <property type="project" value="UniProtKB-UniRule"/>
</dbReference>
<feature type="binding site" evidence="5">
    <location>
        <position position="88"/>
    </location>
    <ligand>
        <name>Mg(2+)</name>
        <dbReference type="ChEBI" id="CHEBI:18420"/>
        <label>1</label>
        <note>catalytic</note>
    </ligand>
</feature>
<evidence type="ECO:0000256" key="4">
    <source>
        <dbReference type="HAMAP-Rule" id="MF_02095"/>
    </source>
</evidence>
<evidence type="ECO:0000313" key="7">
    <source>
        <dbReference type="Proteomes" id="UP000001654"/>
    </source>
</evidence>
<dbReference type="InterPro" id="IPR020583">
    <property type="entry name" value="Inositol_monoP_metal-BS"/>
</dbReference>
<evidence type="ECO:0000256" key="3">
    <source>
        <dbReference type="ARBA" id="ARBA00022842"/>
    </source>
</evidence>
<dbReference type="GO" id="GO:0050427">
    <property type="term" value="P:3'-phosphoadenosine 5'-phosphosulfate metabolic process"/>
    <property type="evidence" value="ECO:0007669"/>
    <property type="project" value="TreeGrafter"/>
</dbReference>
<dbReference type="NCBIfam" id="TIGR01331">
    <property type="entry name" value="bisphos_cysQ"/>
    <property type="match status" value="1"/>
</dbReference>
<keyword evidence="4" id="KW-1003">Cell membrane</keyword>
<dbReference type="Proteomes" id="UP000001654">
    <property type="component" value="Chromosome"/>
</dbReference>
<dbReference type="Pfam" id="PF00459">
    <property type="entry name" value="Inositol_P"/>
    <property type="match status" value="1"/>
</dbReference>
<feature type="binding site" evidence="5">
    <location>
        <position position="87"/>
    </location>
    <ligand>
        <name>Mg(2+)</name>
        <dbReference type="ChEBI" id="CHEBI:18420"/>
        <label>1</label>
        <note>catalytic</note>
    </ligand>
</feature>
<sequence length="270" mass="30494">MEDQYLEIAIKASFKAAKEVMSIYEAGDFDVEMKSDHSPLTIADKTAHTIIKKELEKTGIPILSEEGKHLSYEERKHWDKLWIVDPIDGTKEFIKKSGEFTINIALIEQQKPVLGVVYAPALEFLYWGGQSGSYKLTGVRNFKEFEFKLDSRKKLPLTHKNKAFVIAASKSHLTNTTKDFINQKRASYADVEIISKGSSLKICMVAEGIVDCYPRFGTTMEWDTAAGHAVCANAQAEIEDLNQVPLLYNKKDLRNADFLCNSKNNFKVTN</sequence>
<feature type="binding site" evidence="4">
    <location>
        <position position="223"/>
    </location>
    <ligand>
        <name>Mg(2+)</name>
        <dbReference type="ChEBI" id="CHEBI:18420"/>
        <label>2</label>
    </ligand>
</feature>
<feature type="binding site" evidence="4">
    <location>
        <position position="223"/>
    </location>
    <ligand>
        <name>substrate</name>
    </ligand>
</feature>
<dbReference type="EMBL" id="CP001650">
    <property type="protein sequence ID" value="ADF50899.1"/>
    <property type="molecule type" value="Genomic_DNA"/>
</dbReference>